<dbReference type="EMBL" id="BTSY01000002">
    <property type="protein sequence ID" value="GMT16496.1"/>
    <property type="molecule type" value="Genomic_DNA"/>
</dbReference>
<gene>
    <name evidence="7" type="ORF">PFISCL1PPCAC_29117</name>
    <name evidence="6" type="ORF">PFISCL1PPCAC_7793</name>
</gene>
<dbReference type="SMART" id="SM01417">
    <property type="entry name" value="Solute_trans_a"/>
    <property type="match status" value="1"/>
</dbReference>
<reference evidence="7" key="1">
    <citation type="submission" date="2023-10" db="EMBL/GenBank/DDBJ databases">
        <title>Genome assembly of Pristionchus species.</title>
        <authorList>
            <person name="Yoshida K."/>
            <person name="Sommer R.J."/>
        </authorList>
    </citation>
    <scope>NUCLEOTIDE SEQUENCE</scope>
    <source>
        <strain evidence="7">RS5133</strain>
    </source>
</reference>
<evidence type="ECO:0000313" key="6">
    <source>
        <dbReference type="EMBL" id="GMT16496.1"/>
    </source>
</evidence>
<keyword evidence="2 5" id="KW-0812">Transmembrane</keyword>
<evidence type="ECO:0000256" key="2">
    <source>
        <dbReference type="ARBA" id="ARBA00022692"/>
    </source>
</evidence>
<dbReference type="InterPro" id="IPR005178">
    <property type="entry name" value="Ostalpha/TMEM184C"/>
</dbReference>
<sequence length="355" mass="39441">MAPDTAEAAQPSTYDKCPGAKSVVYPDSADFLRMLASHPTTMLPLLIITTIVYVVILSLSTKMLRNAAKIRDEQIRSDLYLCLSTPIVVSSICLQGMFIPRSVAGMSTISLAYVMFAVWRCVSLLFRMYGDSENMSELMIQSDIRLPLHSIPLCCCPCLPSLEPTVEKIDTLKFFVLQTPVVRMICVVLINTIKVESYCETTLATKILSWGGLASTLIAVYSSSIFVKMSNDHLRRYHLDVLIKCTNLTQFMYNVLRMAVDQTAMAPVFLNDIVFDDGTLIEARVQADFWYNALLIFTLALIAFSLNSNIRPGKSALFDIEPSPLAGRQPIIGATRNCLPFYGATELANEETILI</sequence>
<keyword evidence="4 5" id="KW-0472">Membrane</keyword>
<evidence type="ECO:0008006" key="9">
    <source>
        <dbReference type="Google" id="ProtNLM"/>
    </source>
</evidence>
<feature type="transmembrane region" description="Helical" evidence="5">
    <location>
        <begin position="289"/>
        <end position="306"/>
    </location>
</feature>
<keyword evidence="3 5" id="KW-1133">Transmembrane helix</keyword>
<evidence type="ECO:0000256" key="1">
    <source>
        <dbReference type="ARBA" id="ARBA00004141"/>
    </source>
</evidence>
<comment type="caution">
    <text evidence="7">The sequence shown here is derived from an EMBL/GenBank/DDBJ whole genome shotgun (WGS) entry which is preliminary data.</text>
</comment>
<feature type="transmembrane region" description="Helical" evidence="5">
    <location>
        <begin position="79"/>
        <end position="99"/>
    </location>
</feature>
<evidence type="ECO:0000256" key="4">
    <source>
        <dbReference type="ARBA" id="ARBA00023136"/>
    </source>
</evidence>
<evidence type="ECO:0000313" key="8">
    <source>
        <dbReference type="Proteomes" id="UP001432322"/>
    </source>
</evidence>
<evidence type="ECO:0000256" key="5">
    <source>
        <dbReference type="SAM" id="Phobius"/>
    </source>
</evidence>
<accession>A0AAV5X200</accession>
<feature type="transmembrane region" description="Helical" evidence="5">
    <location>
        <begin position="174"/>
        <end position="195"/>
    </location>
</feature>
<feature type="transmembrane region" description="Helical" evidence="5">
    <location>
        <begin position="41"/>
        <end position="59"/>
    </location>
</feature>
<evidence type="ECO:0000256" key="3">
    <source>
        <dbReference type="ARBA" id="ARBA00022989"/>
    </source>
</evidence>
<dbReference type="AlphaFoldDB" id="A0AAV5X200"/>
<dbReference type="GO" id="GO:0016020">
    <property type="term" value="C:membrane"/>
    <property type="evidence" value="ECO:0007669"/>
    <property type="project" value="UniProtKB-SubCell"/>
</dbReference>
<feature type="transmembrane region" description="Helical" evidence="5">
    <location>
        <begin position="207"/>
        <end position="227"/>
    </location>
</feature>
<comment type="subcellular location">
    <subcellularLocation>
        <location evidence="1">Membrane</location>
        <topology evidence="1">Multi-pass membrane protein</topology>
    </subcellularLocation>
</comment>
<proteinExistence type="predicted"/>
<name>A0AAV5X200_9BILA</name>
<organism evidence="7 8">
    <name type="scientific">Pristionchus fissidentatus</name>
    <dbReference type="NCBI Taxonomy" id="1538716"/>
    <lineage>
        <taxon>Eukaryota</taxon>
        <taxon>Metazoa</taxon>
        <taxon>Ecdysozoa</taxon>
        <taxon>Nematoda</taxon>
        <taxon>Chromadorea</taxon>
        <taxon>Rhabditida</taxon>
        <taxon>Rhabditina</taxon>
        <taxon>Diplogasteromorpha</taxon>
        <taxon>Diplogasteroidea</taxon>
        <taxon>Neodiplogasteridae</taxon>
        <taxon>Pristionchus</taxon>
    </lineage>
</organism>
<feature type="transmembrane region" description="Helical" evidence="5">
    <location>
        <begin position="111"/>
        <end position="129"/>
    </location>
</feature>
<protein>
    <recommendedName>
        <fullName evidence="9">G protein-coupled receptor</fullName>
    </recommendedName>
</protein>
<evidence type="ECO:0000313" key="7">
    <source>
        <dbReference type="EMBL" id="GMT37820.1"/>
    </source>
</evidence>
<keyword evidence="8" id="KW-1185">Reference proteome</keyword>
<dbReference type="EMBL" id="BTSY01000284">
    <property type="protein sequence ID" value="GMT37820.1"/>
    <property type="molecule type" value="Genomic_DNA"/>
</dbReference>
<dbReference type="PANTHER" id="PTHR23423">
    <property type="entry name" value="ORGANIC SOLUTE TRANSPORTER-RELATED"/>
    <property type="match status" value="1"/>
</dbReference>
<dbReference type="Proteomes" id="UP001432322">
    <property type="component" value="Unassembled WGS sequence"/>
</dbReference>
<dbReference type="Pfam" id="PF03619">
    <property type="entry name" value="Solute_trans_a"/>
    <property type="match status" value="1"/>
</dbReference>